<dbReference type="HOGENOM" id="CLU_115053_0_1_1"/>
<dbReference type="Proteomes" id="UP000006039">
    <property type="component" value="Unassembled WGS sequence"/>
</dbReference>
<reference evidence="2" key="2">
    <citation type="submission" date="2010-07" db="EMBL/GenBank/DDBJ databases">
        <authorList>
            <consortium name="The Broad Institute Genome Sequencing Platform"/>
            <consortium name="Broad Institute Genome Sequencing Center for Infectious Disease"/>
            <person name="Ma L.-J."/>
            <person name="Dead R."/>
            <person name="Young S."/>
            <person name="Zeng Q."/>
            <person name="Koehrsen M."/>
            <person name="Alvarado L."/>
            <person name="Berlin A."/>
            <person name="Chapman S.B."/>
            <person name="Chen Z."/>
            <person name="Freedman E."/>
            <person name="Gellesch M."/>
            <person name="Goldberg J."/>
            <person name="Griggs A."/>
            <person name="Gujja S."/>
            <person name="Heilman E.R."/>
            <person name="Heiman D."/>
            <person name="Hepburn T."/>
            <person name="Howarth C."/>
            <person name="Jen D."/>
            <person name="Larson L."/>
            <person name="Mehta T."/>
            <person name="Neiman D."/>
            <person name="Pearson M."/>
            <person name="Roberts A."/>
            <person name="Saif S."/>
            <person name="Shea T."/>
            <person name="Shenoy N."/>
            <person name="Sisk P."/>
            <person name="Stolte C."/>
            <person name="Sykes S."/>
            <person name="Walk T."/>
            <person name="White J."/>
            <person name="Yandava C."/>
            <person name="Haas B."/>
            <person name="Nusbaum C."/>
            <person name="Birren B."/>
        </authorList>
    </citation>
    <scope>NUCLEOTIDE SEQUENCE</scope>
    <source>
        <strain evidence="2">R3-111a-1</strain>
    </source>
</reference>
<dbReference type="GO" id="GO:0004526">
    <property type="term" value="F:ribonuclease P activity"/>
    <property type="evidence" value="ECO:0007669"/>
    <property type="project" value="TreeGrafter"/>
</dbReference>
<reference evidence="3" key="5">
    <citation type="submission" date="2018-04" db="UniProtKB">
        <authorList>
            <consortium name="EnsemblFungi"/>
        </authorList>
    </citation>
    <scope>IDENTIFICATION</scope>
    <source>
        <strain evidence="3">R3-111a-1</strain>
    </source>
</reference>
<keyword evidence="4" id="KW-1185">Reference proteome</keyword>
<protein>
    <recommendedName>
        <fullName evidence="1">Ribonucleases P/MRP subunit Pop8-like domain-containing protein</fullName>
    </recommendedName>
</protein>
<dbReference type="PANTHER" id="PTHR28173">
    <property type="entry name" value="RIBONUCLEASES P/MRP PROTEIN SUBUNIT POP8"/>
    <property type="match status" value="1"/>
</dbReference>
<gene>
    <name evidence="3" type="primary">20346610</name>
    <name evidence="2" type="ORF">GGTG_06152</name>
</gene>
<dbReference type="PANTHER" id="PTHR28173:SF1">
    <property type="entry name" value="RIBONUCLEASES P_MRP PROTEIN SUBUNIT POP8"/>
    <property type="match status" value="1"/>
</dbReference>
<dbReference type="GO" id="GO:0005655">
    <property type="term" value="C:nucleolar ribonuclease P complex"/>
    <property type="evidence" value="ECO:0007669"/>
    <property type="project" value="InterPro"/>
</dbReference>
<dbReference type="EnsemblFungi" id="EJT76230">
    <property type="protein sequence ID" value="EJT76230"/>
    <property type="gene ID" value="GGTG_06152"/>
</dbReference>
<sequence>MASTQTPAAADTSVCSVASAKKAPQRSHEVFACTVRRPPYAYAQLRLDNPSSPAGAAIPLDLVLARSYCASALQQFLGVTGAAVSVDVLRVDGEAGEFWVRVPQPDLGRFSAAVTAWPGASHFGSTTVLRILACGDWLGSLLGRSEQQSLWTS</sequence>
<evidence type="ECO:0000259" key="1">
    <source>
        <dbReference type="Pfam" id="PF20976"/>
    </source>
</evidence>
<dbReference type="VEuPathDB" id="FungiDB:GGTG_06152"/>
<feature type="domain" description="Ribonucleases P/MRP subunit Pop8-like" evidence="1">
    <location>
        <begin position="40"/>
        <end position="117"/>
    </location>
</feature>
<dbReference type="OrthoDB" id="5530243at2759"/>
<dbReference type="GO" id="GO:0008033">
    <property type="term" value="P:tRNA processing"/>
    <property type="evidence" value="ECO:0007669"/>
    <property type="project" value="InterPro"/>
</dbReference>
<accession>J3NXZ7</accession>
<proteinExistence type="predicted"/>
<dbReference type="RefSeq" id="XP_009222230.1">
    <property type="nucleotide sequence ID" value="XM_009223966.1"/>
</dbReference>
<reference evidence="3" key="4">
    <citation type="journal article" date="2015" name="G3 (Bethesda)">
        <title>Genome sequences of three phytopathogenic species of the Magnaporthaceae family of fungi.</title>
        <authorList>
            <person name="Okagaki L.H."/>
            <person name="Nunes C.C."/>
            <person name="Sailsbery J."/>
            <person name="Clay B."/>
            <person name="Brown D."/>
            <person name="John T."/>
            <person name="Oh Y."/>
            <person name="Young N."/>
            <person name="Fitzgerald M."/>
            <person name="Haas B.J."/>
            <person name="Zeng Q."/>
            <person name="Young S."/>
            <person name="Adiconis X."/>
            <person name="Fan L."/>
            <person name="Levin J.Z."/>
            <person name="Mitchell T.K."/>
            <person name="Okubara P.A."/>
            <person name="Farman M.L."/>
            <person name="Kohn L.M."/>
            <person name="Birren B."/>
            <person name="Ma L.-J."/>
            <person name="Dean R.A."/>
        </authorList>
    </citation>
    <scope>NUCLEOTIDE SEQUENCE</scope>
    <source>
        <strain evidence="3">R3-111a-1</strain>
    </source>
</reference>
<reference evidence="4" key="1">
    <citation type="submission" date="2010-07" db="EMBL/GenBank/DDBJ databases">
        <title>The genome sequence of Gaeumannomyces graminis var. tritici strain R3-111a-1.</title>
        <authorList>
            <consortium name="The Broad Institute Genome Sequencing Platform"/>
            <person name="Ma L.-J."/>
            <person name="Dead R."/>
            <person name="Young S."/>
            <person name="Zeng Q."/>
            <person name="Koehrsen M."/>
            <person name="Alvarado L."/>
            <person name="Berlin A."/>
            <person name="Chapman S.B."/>
            <person name="Chen Z."/>
            <person name="Freedman E."/>
            <person name="Gellesch M."/>
            <person name="Goldberg J."/>
            <person name="Griggs A."/>
            <person name="Gujja S."/>
            <person name="Heilman E.R."/>
            <person name="Heiman D."/>
            <person name="Hepburn T."/>
            <person name="Howarth C."/>
            <person name="Jen D."/>
            <person name="Larson L."/>
            <person name="Mehta T."/>
            <person name="Neiman D."/>
            <person name="Pearson M."/>
            <person name="Roberts A."/>
            <person name="Saif S."/>
            <person name="Shea T."/>
            <person name="Shenoy N."/>
            <person name="Sisk P."/>
            <person name="Stolte C."/>
            <person name="Sykes S."/>
            <person name="Walk T."/>
            <person name="White J."/>
            <person name="Yandava C."/>
            <person name="Haas B."/>
            <person name="Nusbaum C."/>
            <person name="Birren B."/>
        </authorList>
    </citation>
    <scope>NUCLEOTIDE SEQUENCE [LARGE SCALE GENOMIC DNA]</scope>
    <source>
        <strain evidence="4">R3-111a-1</strain>
    </source>
</reference>
<dbReference type="GO" id="GO:0000294">
    <property type="term" value="P:nuclear-transcribed mRNA catabolic process, RNase MRP-dependent"/>
    <property type="evidence" value="ECO:0007669"/>
    <property type="project" value="TreeGrafter"/>
</dbReference>
<dbReference type="GO" id="GO:0000172">
    <property type="term" value="C:ribonuclease MRP complex"/>
    <property type="evidence" value="ECO:0007669"/>
    <property type="project" value="InterPro"/>
</dbReference>
<dbReference type="GO" id="GO:0000171">
    <property type="term" value="F:ribonuclease MRP activity"/>
    <property type="evidence" value="ECO:0007669"/>
    <property type="project" value="TreeGrafter"/>
</dbReference>
<reference evidence="2" key="3">
    <citation type="submission" date="2010-09" db="EMBL/GenBank/DDBJ databases">
        <title>Annotation of Gaeumannomyces graminis var. tritici R3-111a-1.</title>
        <authorList>
            <consortium name="The Broad Institute Genome Sequencing Platform"/>
            <person name="Ma L.-J."/>
            <person name="Dead R."/>
            <person name="Young S.K."/>
            <person name="Zeng Q."/>
            <person name="Gargeya S."/>
            <person name="Fitzgerald M."/>
            <person name="Haas B."/>
            <person name="Abouelleil A."/>
            <person name="Alvarado L."/>
            <person name="Arachchi H.M."/>
            <person name="Berlin A."/>
            <person name="Brown A."/>
            <person name="Chapman S.B."/>
            <person name="Chen Z."/>
            <person name="Dunbar C."/>
            <person name="Freedman E."/>
            <person name="Gearin G."/>
            <person name="Gellesch M."/>
            <person name="Goldberg J."/>
            <person name="Griggs A."/>
            <person name="Gujja S."/>
            <person name="Heiman D."/>
            <person name="Howarth C."/>
            <person name="Larson L."/>
            <person name="Lui A."/>
            <person name="MacDonald P.J.P."/>
            <person name="Mehta T."/>
            <person name="Montmayeur A."/>
            <person name="Murphy C."/>
            <person name="Neiman D."/>
            <person name="Pearson M."/>
            <person name="Priest M."/>
            <person name="Roberts A."/>
            <person name="Saif S."/>
            <person name="Shea T."/>
            <person name="Shenoy N."/>
            <person name="Sisk P."/>
            <person name="Stolte C."/>
            <person name="Sykes S."/>
            <person name="Yandava C."/>
            <person name="Wortman J."/>
            <person name="Nusbaum C."/>
            <person name="Birren B."/>
        </authorList>
    </citation>
    <scope>NUCLEOTIDE SEQUENCE</scope>
    <source>
        <strain evidence="2">R3-111a-1</strain>
    </source>
</reference>
<evidence type="ECO:0000313" key="2">
    <source>
        <dbReference type="EMBL" id="EJT76230.1"/>
    </source>
</evidence>
<dbReference type="EMBL" id="GL385397">
    <property type="protein sequence ID" value="EJT76230.1"/>
    <property type="molecule type" value="Genomic_DNA"/>
</dbReference>
<dbReference type="GO" id="GO:0034965">
    <property type="term" value="P:intronic box C/D snoRNA processing"/>
    <property type="evidence" value="ECO:0007669"/>
    <property type="project" value="TreeGrafter"/>
</dbReference>
<name>J3NXZ7_GAET3</name>
<dbReference type="AlphaFoldDB" id="J3NXZ7"/>
<evidence type="ECO:0000313" key="3">
    <source>
        <dbReference type="EnsemblFungi" id="EJT76230"/>
    </source>
</evidence>
<dbReference type="InterPro" id="IPR020347">
    <property type="entry name" value="Pop8"/>
</dbReference>
<dbReference type="Pfam" id="PF20976">
    <property type="entry name" value="Pop8"/>
    <property type="match status" value="1"/>
</dbReference>
<evidence type="ECO:0000313" key="4">
    <source>
        <dbReference type="Proteomes" id="UP000006039"/>
    </source>
</evidence>
<dbReference type="STRING" id="644352.J3NXZ7"/>
<dbReference type="InterPro" id="IPR049128">
    <property type="entry name" value="Pop8-like_dom"/>
</dbReference>
<organism evidence="2">
    <name type="scientific">Gaeumannomyces tritici (strain R3-111a-1)</name>
    <name type="common">Wheat and barley take-all root rot fungus</name>
    <name type="synonym">Gaeumannomyces graminis var. tritici</name>
    <dbReference type="NCBI Taxonomy" id="644352"/>
    <lineage>
        <taxon>Eukaryota</taxon>
        <taxon>Fungi</taxon>
        <taxon>Dikarya</taxon>
        <taxon>Ascomycota</taxon>
        <taxon>Pezizomycotina</taxon>
        <taxon>Sordariomycetes</taxon>
        <taxon>Sordariomycetidae</taxon>
        <taxon>Magnaporthales</taxon>
        <taxon>Magnaporthaceae</taxon>
        <taxon>Gaeumannomyces</taxon>
    </lineage>
</organism>
<dbReference type="GeneID" id="20346610"/>
<dbReference type="eggNOG" id="ENOG502SCWV">
    <property type="taxonomic scope" value="Eukaryota"/>
</dbReference>